<proteinExistence type="predicted"/>
<dbReference type="OrthoDB" id="158903at2"/>
<dbReference type="EMBL" id="QPJC01000015">
    <property type="protein sequence ID" value="RCW39649.1"/>
    <property type="molecule type" value="Genomic_DNA"/>
</dbReference>
<dbReference type="Proteomes" id="UP000253495">
    <property type="component" value="Unassembled WGS sequence"/>
</dbReference>
<keyword evidence="3" id="KW-1185">Reference proteome</keyword>
<evidence type="ECO:0000313" key="2">
    <source>
        <dbReference type="EMBL" id="RCW39649.1"/>
    </source>
</evidence>
<dbReference type="Pfam" id="PF18598">
    <property type="entry name" value="TetR_C_36"/>
    <property type="match status" value="1"/>
</dbReference>
<dbReference type="SUPFAM" id="SSF46689">
    <property type="entry name" value="Homeodomain-like"/>
    <property type="match status" value="1"/>
</dbReference>
<gene>
    <name evidence="2" type="ORF">DFQ14_11525</name>
</gene>
<evidence type="ECO:0000259" key="1">
    <source>
        <dbReference type="Pfam" id="PF18598"/>
    </source>
</evidence>
<reference evidence="2 3" key="1">
    <citation type="submission" date="2018-07" db="EMBL/GenBank/DDBJ databases">
        <title>Genomic Encyclopedia of Type Strains, Phase III (KMG-III): the genomes of soil and plant-associated and newly described type strains.</title>
        <authorList>
            <person name="Whitman W."/>
        </authorList>
    </citation>
    <scope>NUCLEOTIDE SEQUENCE [LARGE SCALE GENOMIC DNA]</scope>
    <source>
        <strain evidence="2 3">CECT 8575</strain>
    </source>
</reference>
<name>A0A368VEM2_9ACTN</name>
<comment type="caution">
    <text evidence="2">The sequence shown here is derived from an EMBL/GenBank/DDBJ whole genome shotgun (WGS) entry which is preliminary data.</text>
</comment>
<sequence length="200" mass="21285">MSETRRGGIGPREAIDAATEWYLRGRTLDLSALAFDLGIGRATLYRWVGNREELLALILAEATERTFRTAAGDATGAGGELVLDTLEKFMRAVADSEPLQALTQREPLLFIRLATTPGAIERRASGLIAELLEAESVAGRLALPLPAATLAEAIVRICDSHLYAHLLGGAEPEIDTAIAVVAVLLRTGPGGSCRDDIPEV</sequence>
<dbReference type="InterPro" id="IPR041485">
    <property type="entry name" value="TetR_C_36"/>
</dbReference>
<organism evidence="2 3">
    <name type="scientific">Halopolyspora algeriensis</name>
    <dbReference type="NCBI Taxonomy" id="1500506"/>
    <lineage>
        <taxon>Bacteria</taxon>
        <taxon>Bacillati</taxon>
        <taxon>Actinomycetota</taxon>
        <taxon>Actinomycetes</taxon>
        <taxon>Actinomycetes incertae sedis</taxon>
        <taxon>Halopolyspora</taxon>
    </lineage>
</organism>
<protein>
    <submittedName>
        <fullName evidence="2">TetR family transcriptional regulator</fullName>
    </submittedName>
</protein>
<dbReference type="RefSeq" id="WP_114454670.1">
    <property type="nucleotide sequence ID" value="NZ_QPJC01000015.1"/>
</dbReference>
<accession>A0A368VEM2</accession>
<dbReference type="Gene3D" id="1.10.357.10">
    <property type="entry name" value="Tetracycline Repressor, domain 2"/>
    <property type="match status" value="1"/>
</dbReference>
<dbReference type="InterPro" id="IPR009057">
    <property type="entry name" value="Homeodomain-like_sf"/>
</dbReference>
<evidence type="ECO:0000313" key="3">
    <source>
        <dbReference type="Proteomes" id="UP000253495"/>
    </source>
</evidence>
<dbReference type="AlphaFoldDB" id="A0A368VEM2"/>
<feature type="domain" description="QsdR TetR regulatory C-terminal" evidence="1">
    <location>
        <begin position="78"/>
        <end position="186"/>
    </location>
</feature>